<accession>S7V3L4</accession>
<evidence type="ECO:0008006" key="3">
    <source>
        <dbReference type="Google" id="ProtNLM"/>
    </source>
</evidence>
<dbReference type="RefSeq" id="WP_020876665.1">
    <property type="nucleotide sequence ID" value="NZ_ATHJ01000078.1"/>
</dbReference>
<dbReference type="Gene3D" id="1.50.10.10">
    <property type="match status" value="1"/>
</dbReference>
<dbReference type="SUPFAM" id="SSF48208">
    <property type="entry name" value="Six-hairpin glycosidases"/>
    <property type="match status" value="1"/>
</dbReference>
<evidence type="ECO:0000313" key="1">
    <source>
        <dbReference type="EMBL" id="EPR41119.1"/>
    </source>
</evidence>
<dbReference type="OrthoDB" id="9758578at2"/>
<protein>
    <recommendedName>
        <fullName evidence="3">Prenyltransferase/squalene oxidase</fullName>
    </recommendedName>
</protein>
<sequence>MTPTPCVSEHDLSIDIDRITDVIARAQLESGEIPWCPGDKTDPWDHVEAAMGLCIGGRLDAAARAYEWMARTQLADGSWYSAYRSGVPENRTRESHMAAYIAVGVYHYFLVTGDLDFLDTLWPTVSAAIAFAVGLQNRTGEIFWAVSPEGDVDRMALLTGCSSIYMSLKCALAAARRLGYAPHLWDEALVRLGKALQTRPHLFNMTKARYAMDWFYPVLSGAFTGDAATRRIDAHWRKFVIPDRGVRCVSDQPWVTVAETAELCLALSAMGNDALAGMVFGWIADKADADGAYWCGFTCPDLTVWPEERNTWTNGVVLMAADALRRLTPAARLFSHRFWNGP</sequence>
<reference evidence="1 2" key="1">
    <citation type="journal article" date="2013" name="Genome Announc.">
        <title>Draft genome sequences for three mercury-methylating, sulfate-reducing bacteria.</title>
        <authorList>
            <person name="Brown S.D."/>
            <person name="Hurt R.A.Jr."/>
            <person name="Gilmour C.C."/>
            <person name="Elias D.A."/>
        </authorList>
    </citation>
    <scope>NUCLEOTIDE SEQUENCE [LARGE SCALE GENOMIC DNA]</scope>
    <source>
        <strain evidence="1 2">DSM 2059</strain>
    </source>
</reference>
<dbReference type="PATRIC" id="fig|1121405.3.peg.1787"/>
<keyword evidence="2" id="KW-1185">Reference proteome</keyword>
<organism evidence="1 2">
    <name type="scientific">Desulfococcus multivorans DSM 2059</name>
    <dbReference type="NCBI Taxonomy" id="1121405"/>
    <lineage>
        <taxon>Bacteria</taxon>
        <taxon>Pseudomonadati</taxon>
        <taxon>Thermodesulfobacteriota</taxon>
        <taxon>Desulfobacteria</taxon>
        <taxon>Desulfobacterales</taxon>
        <taxon>Desulfococcaceae</taxon>
        <taxon>Desulfococcus</taxon>
    </lineage>
</organism>
<dbReference type="EMBL" id="ATHJ01000078">
    <property type="protein sequence ID" value="EPR41119.1"/>
    <property type="molecule type" value="Genomic_DNA"/>
</dbReference>
<comment type="caution">
    <text evidence="1">The sequence shown here is derived from an EMBL/GenBank/DDBJ whole genome shotgun (WGS) entry which is preliminary data.</text>
</comment>
<evidence type="ECO:0000313" key="2">
    <source>
        <dbReference type="Proteomes" id="UP000014977"/>
    </source>
</evidence>
<proteinExistence type="predicted"/>
<name>S7V3L4_DESML</name>
<dbReference type="AlphaFoldDB" id="S7V3L4"/>
<dbReference type="InterPro" id="IPR012341">
    <property type="entry name" value="6hp_glycosidase-like_sf"/>
</dbReference>
<dbReference type="GO" id="GO:0005975">
    <property type="term" value="P:carbohydrate metabolic process"/>
    <property type="evidence" value="ECO:0007669"/>
    <property type="project" value="InterPro"/>
</dbReference>
<dbReference type="STRING" id="897.B2D07_17810"/>
<dbReference type="eggNOG" id="COG3387">
    <property type="taxonomic scope" value="Bacteria"/>
</dbReference>
<gene>
    <name evidence="1" type="ORF">dsmv_2234</name>
</gene>
<dbReference type="Proteomes" id="UP000014977">
    <property type="component" value="Unassembled WGS sequence"/>
</dbReference>
<dbReference type="InterPro" id="IPR008928">
    <property type="entry name" value="6-hairpin_glycosidase_sf"/>
</dbReference>